<evidence type="ECO:0000313" key="2">
    <source>
        <dbReference type="Proteomes" id="UP000242450"/>
    </source>
</evidence>
<organism evidence="1 2">
    <name type="scientific">Cervus elaphus hippelaphus</name>
    <name type="common">European red deer</name>
    <dbReference type="NCBI Taxonomy" id="46360"/>
    <lineage>
        <taxon>Eukaryota</taxon>
        <taxon>Metazoa</taxon>
        <taxon>Chordata</taxon>
        <taxon>Craniata</taxon>
        <taxon>Vertebrata</taxon>
        <taxon>Euteleostomi</taxon>
        <taxon>Mammalia</taxon>
        <taxon>Eutheria</taxon>
        <taxon>Laurasiatheria</taxon>
        <taxon>Artiodactyla</taxon>
        <taxon>Ruminantia</taxon>
        <taxon>Pecora</taxon>
        <taxon>Cervidae</taxon>
        <taxon>Cervinae</taxon>
        <taxon>Cervus</taxon>
    </lineage>
</organism>
<feature type="non-terminal residue" evidence="1">
    <location>
        <position position="1"/>
    </location>
</feature>
<protein>
    <submittedName>
        <fullName evidence="1">Uncharacterized protein</fullName>
    </submittedName>
</protein>
<dbReference type="Proteomes" id="UP000242450">
    <property type="component" value="Chromosome 18"/>
</dbReference>
<keyword evidence="2" id="KW-1185">Reference proteome</keyword>
<evidence type="ECO:0000313" key="1">
    <source>
        <dbReference type="EMBL" id="OWK06517.1"/>
    </source>
</evidence>
<accession>A0A212CKI3</accession>
<dbReference type="EMBL" id="MKHE01000018">
    <property type="protein sequence ID" value="OWK06517.1"/>
    <property type="molecule type" value="Genomic_DNA"/>
</dbReference>
<comment type="caution">
    <text evidence="1">The sequence shown here is derived from an EMBL/GenBank/DDBJ whole genome shotgun (WGS) entry which is preliminary data.</text>
</comment>
<dbReference type="AlphaFoldDB" id="A0A212CKI3"/>
<reference evidence="1 2" key="1">
    <citation type="journal article" date="2018" name="Mol. Genet. Genomics">
        <title>The red deer Cervus elaphus genome CerEla1.0: sequencing, annotating, genes, and chromosomes.</title>
        <authorList>
            <person name="Bana N.A."/>
            <person name="Nyiri A."/>
            <person name="Nagy J."/>
            <person name="Frank K."/>
            <person name="Nagy T."/>
            <person name="Steger V."/>
            <person name="Schiller M."/>
            <person name="Lakatos P."/>
            <person name="Sugar L."/>
            <person name="Horn P."/>
            <person name="Barta E."/>
            <person name="Orosz L."/>
        </authorList>
    </citation>
    <scope>NUCLEOTIDE SEQUENCE [LARGE SCALE GENOMIC DNA]</scope>
    <source>
        <strain evidence="1">Hungarian</strain>
    </source>
</reference>
<proteinExistence type="predicted"/>
<sequence>LIAFHRKPTSLTIRDGVEDISAIEWFAEWVDPVFLLFHLHQFEASKSSLKSSRPSRITRTRPEWC</sequence>
<gene>
    <name evidence="1" type="ORF">Celaphus_00011843</name>
</gene>
<name>A0A212CKI3_CEREH</name>